<reference evidence="3" key="2">
    <citation type="submission" date="2025-08" db="UniProtKB">
        <authorList>
            <consortium name="Ensembl"/>
        </authorList>
    </citation>
    <scope>IDENTIFICATION</scope>
</reference>
<feature type="region of interest" description="Disordered" evidence="1">
    <location>
        <begin position="1"/>
        <end position="48"/>
    </location>
</feature>
<evidence type="ECO:0000313" key="3">
    <source>
        <dbReference type="Ensembl" id="ENSCPBP00000007815.1"/>
    </source>
</evidence>
<reference evidence="3" key="1">
    <citation type="journal article" date="2015" name="Genome Biol. Evol.">
        <title>Physical Mapping and Refinement of the Painted Turtle Genome (Chrysemys picta) Inform Amniote Genome Evolution and Challenge Turtle-Bird Chromosomal Conservation.</title>
        <authorList>
            <person name="Badenhorst D."/>
            <person name="Hillier L.W."/>
            <person name="Literman R."/>
            <person name="Montiel E.E."/>
            <person name="Radhakrishnan S."/>
            <person name="Shen Y."/>
            <person name="Minx P."/>
            <person name="Janes D.E."/>
            <person name="Warren W.C."/>
            <person name="Edwards S.V."/>
            <person name="Valenzuela N."/>
        </authorList>
    </citation>
    <scope>NUCLEOTIDE SEQUENCE [LARGE SCALE GENOMIC DNA]</scope>
</reference>
<dbReference type="Pfam" id="PF03700">
    <property type="entry name" value="Sorting_nexin"/>
    <property type="match status" value="1"/>
</dbReference>
<proteinExistence type="predicted"/>
<keyword evidence="4" id="KW-1185">Reference proteome</keyword>
<organism evidence="3 4">
    <name type="scientific">Chrysemys picta bellii</name>
    <name type="common">Western painted turtle</name>
    <name type="synonym">Emys bellii</name>
    <dbReference type="NCBI Taxonomy" id="8478"/>
    <lineage>
        <taxon>Eukaryota</taxon>
        <taxon>Metazoa</taxon>
        <taxon>Chordata</taxon>
        <taxon>Craniata</taxon>
        <taxon>Vertebrata</taxon>
        <taxon>Euteleostomi</taxon>
        <taxon>Archelosauria</taxon>
        <taxon>Testudinata</taxon>
        <taxon>Testudines</taxon>
        <taxon>Cryptodira</taxon>
        <taxon>Durocryptodira</taxon>
        <taxon>Testudinoidea</taxon>
        <taxon>Emydidae</taxon>
        <taxon>Chrysemys</taxon>
    </lineage>
</organism>
<dbReference type="Ensembl" id="ENSCPBT00000009414.1">
    <property type="protein sequence ID" value="ENSCPBP00000007815.1"/>
    <property type="gene ID" value="ENSCPBG00000006146.1"/>
</dbReference>
<sequence length="84" mass="8734">MASGGACSSSPSAERLPPPFPRAEGDVDSDTEGEDIFTGAVSPPGPWGSRALLRRCPRVAPESCELPSEELPKGLALGSLVFHE</sequence>
<dbReference type="GO" id="GO:0006886">
    <property type="term" value="P:intracellular protein transport"/>
    <property type="evidence" value="ECO:0007669"/>
    <property type="project" value="InterPro"/>
</dbReference>
<protein>
    <recommendedName>
        <fullName evidence="2">Sorting nexin N-terminal domain-containing protein</fullName>
    </recommendedName>
</protein>
<reference evidence="3" key="3">
    <citation type="submission" date="2025-09" db="UniProtKB">
        <authorList>
            <consortium name="Ensembl"/>
        </authorList>
    </citation>
    <scope>IDENTIFICATION</scope>
</reference>
<name>A0A8C3FM18_CHRPI</name>
<feature type="compositionally biased region" description="Acidic residues" evidence="1">
    <location>
        <begin position="26"/>
        <end position="35"/>
    </location>
</feature>
<evidence type="ECO:0000259" key="2">
    <source>
        <dbReference type="Pfam" id="PF03700"/>
    </source>
</evidence>
<evidence type="ECO:0000256" key="1">
    <source>
        <dbReference type="SAM" id="MobiDB-lite"/>
    </source>
</evidence>
<evidence type="ECO:0000313" key="4">
    <source>
        <dbReference type="Proteomes" id="UP000694380"/>
    </source>
</evidence>
<feature type="domain" description="Sorting nexin N-terminal" evidence="2">
    <location>
        <begin position="12"/>
        <end position="42"/>
    </location>
</feature>
<dbReference type="InterPro" id="IPR005329">
    <property type="entry name" value="Sorting_nexin_N"/>
</dbReference>
<accession>A0A8C3FM18</accession>
<dbReference type="Proteomes" id="UP000694380">
    <property type="component" value="Chromosome 10"/>
</dbReference>
<feature type="compositionally biased region" description="Low complexity" evidence="1">
    <location>
        <begin position="1"/>
        <end position="13"/>
    </location>
</feature>
<dbReference type="AlphaFoldDB" id="A0A8C3FM18"/>
<dbReference type="GeneTree" id="ENSGT00950000185165"/>